<gene>
    <name evidence="1" type="ORF">E5S67_04507</name>
</gene>
<organism evidence="1 2">
    <name type="scientific">Microcoleus asticus IPMA8</name>
    <dbReference type="NCBI Taxonomy" id="2563858"/>
    <lineage>
        <taxon>Bacteria</taxon>
        <taxon>Bacillati</taxon>
        <taxon>Cyanobacteriota</taxon>
        <taxon>Cyanophyceae</taxon>
        <taxon>Oscillatoriophycideae</taxon>
        <taxon>Oscillatoriales</taxon>
        <taxon>Microcoleaceae</taxon>
        <taxon>Microcoleus</taxon>
        <taxon>Microcoleus asticus</taxon>
    </lineage>
</organism>
<reference evidence="1 2" key="1">
    <citation type="journal article" date="2020" name="Sci. Rep.">
        <title>A novel cyanobacterial geosmin producer, revising GeoA distribution and dispersion patterns in Bacteria.</title>
        <authorList>
            <person name="Churro C."/>
            <person name="Semedo-Aguiar A.P."/>
            <person name="Silva A.D."/>
            <person name="Pereira-Leal J.B."/>
            <person name="Leite R.B."/>
        </authorList>
    </citation>
    <scope>NUCLEOTIDE SEQUENCE [LARGE SCALE GENOMIC DNA]</scope>
    <source>
        <strain evidence="1 2">IPMA8</strain>
    </source>
</reference>
<dbReference type="Proteomes" id="UP000702425">
    <property type="component" value="Unassembled WGS sequence"/>
</dbReference>
<comment type="caution">
    <text evidence="1">The sequence shown here is derived from an EMBL/GenBank/DDBJ whole genome shotgun (WGS) entry which is preliminary data.</text>
</comment>
<proteinExistence type="predicted"/>
<accession>A0ABX2D278</accession>
<sequence length="116" mass="13444">MELTQTKQCKNCPWKVDRNLNTIPGYSRENHQKLYQTIANPDIDFSEVVSQLTNPMRIMACHYSTADLELPCIGWIYNQLRNNNLALRLALIRSKQVKKLEIDGAQRATFAKTFED</sequence>
<name>A0ABX2D278_9CYAN</name>
<dbReference type="Pfam" id="PF19800">
    <property type="entry name" value="DUF6283"/>
    <property type="match status" value="1"/>
</dbReference>
<dbReference type="RefSeq" id="WP_172190608.1">
    <property type="nucleotide sequence ID" value="NZ_CAWPPK010000314.1"/>
</dbReference>
<evidence type="ECO:0000313" key="2">
    <source>
        <dbReference type="Proteomes" id="UP000702425"/>
    </source>
</evidence>
<dbReference type="EMBL" id="SRRZ01000096">
    <property type="protein sequence ID" value="NQE36742.1"/>
    <property type="molecule type" value="Genomic_DNA"/>
</dbReference>
<keyword evidence="2" id="KW-1185">Reference proteome</keyword>
<dbReference type="InterPro" id="IPR046250">
    <property type="entry name" value="DUF6283"/>
</dbReference>
<evidence type="ECO:0000313" key="1">
    <source>
        <dbReference type="EMBL" id="NQE36742.1"/>
    </source>
</evidence>
<protein>
    <submittedName>
        <fullName evidence="1">Uncharacterized protein</fullName>
    </submittedName>
</protein>